<evidence type="ECO:0000256" key="2">
    <source>
        <dbReference type="ARBA" id="ARBA00022679"/>
    </source>
</evidence>
<dbReference type="EMBL" id="AUZX01004562">
    <property type="protein sequence ID" value="EQD70466.1"/>
    <property type="molecule type" value="Genomic_DNA"/>
</dbReference>
<dbReference type="AlphaFoldDB" id="T1BC06"/>
<dbReference type="NCBIfam" id="NF000986">
    <property type="entry name" value="PRK00103.1-4"/>
    <property type="match status" value="1"/>
</dbReference>
<evidence type="ECO:0000256" key="1">
    <source>
        <dbReference type="ARBA" id="ARBA00022603"/>
    </source>
</evidence>
<protein>
    <submittedName>
        <fullName evidence="5">SPOUT methyltransferase, predicted</fullName>
        <ecNumber evidence="5">2.1.1.-</ecNumber>
    </submittedName>
</protein>
<accession>T1BC06</accession>
<dbReference type="GO" id="GO:0006364">
    <property type="term" value="P:rRNA processing"/>
    <property type="evidence" value="ECO:0007669"/>
    <property type="project" value="InterPro"/>
</dbReference>
<dbReference type="GO" id="GO:0032259">
    <property type="term" value="P:methylation"/>
    <property type="evidence" value="ECO:0007669"/>
    <property type="project" value="UniProtKB-KW"/>
</dbReference>
<dbReference type="InterPro" id="IPR003742">
    <property type="entry name" value="RlmH-like"/>
</dbReference>
<reference evidence="5" key="1">
    <citation type="submission" date="2013-08" db="EMBL/GenBank/DDBJ databases">
        <authorList>
            <person name="Mendez C."/>
            <person name="Richter M."/>
            <person name="Ferrer M."/>
            <person name="Sanchez J."/>
        </authorList>
    </citation>
    <scope>NUCLEOTIDE SEQUENCE</scope>
</reference>
<name>T1BC06_9ZZZZ</name>
<dbReference type="InterPro" id="IPR029026">
    <property type="entry name" value="tRNA_m1G_MTases_N"/>
</dbReference>
<sequence length="158" mass="17867">RSLKLRLLTLGQRMPAWVTEASRTYAARMPREFSLDVVELRAAPRQDGRTREQLLTREADDLLTTLGSTPFHALDERGSLWTTLELAKKLEQAQQTGDSLAFVIGSADGLHPRIFQHSRAPLALSRMTLPHGLARVLMVEQLYRAVMILKGHPYHRDS</sequence>
<dbReference type="PANTHER" id="PTHR33603:SF1">
    <property type="entry name" value="RIBOSOMAL RNA LARGE SUBUNIT METHYLTRANSFERASE H"/>
    <property type="match status" value="1"/>
</dbReference>
<comment type="similarity">
    <text evidence="4">Belongs to the RNA methyltransferase RlmH family.</text>
</comment>
<dbReference type="HAMAP" id="MF_00658">
    <property type="entry name" value="23SrRNA_methyltr_H"/>
    <property type="match status" value="1"/>
</dbReference>
<dbReference type="GO" id="GO:0008168">
    <property type="term" value="F:methyltransferase activity"/>
    <property type="evidence" value="ECO:0007669"/>
    <property type="project" value="UniProtKB-KW"/>
</dbReference>
<organism evidence="5">
    <name type="scientific">mine drainage metagenome</name>
    <dbReference type="NCBI Taxonomy" id="410659"/>
    <lineage>
        <taxon>unclassified sequences</taxon>
        <taxon>metagenomes</taxon>
        <taxon>ecological metagenomes</taxon>
    </lineage>
</organism>
<keyword evidence="1 5" id="KW-0489">Methyltransferase</keyword>
<dbReference type="InterPro" id="IPR029028">
    <property type="entry name" value="Alpha/beta_knot_MTases"/>
</dbReference>
<feature type="non-terminal residue" evidence="5">
    <location>
        <position position="1"/>
    </location>
</feature>
<evidence type="ECO:0000256" key="3">
    <source>
        <dbReference type="ARBA" id="ARBA00022691"/>
    </source>
</evidence>
<dbReference type="Gene3D" id="3.40.1280.10">
    <property type="match status" value="1"/>
</dbReference>
<proteinExistence type="inferred from homology"/>
<dbReference type="Pfam" id="PF02590">
    <property type="entry name" value="SPOUT_MTase"/>
    <property type="match status" value="1"/>
</dbReference>
<reference evidence="5" key="2">
    <citation type="journal article" date="2014" name="ISME J.">
        <title>Microbial stratification in low pH oxic and suboxic macroscopic growths along an acid mine drainage.</title>
        <authorList>
            <person name="Mendez-Garcia C."/>
            <person name="Mesa V."/>
            <person name="Sprenger R.R."/>
            <person name="Richter M."/>
            <person name="Diez M.S."/>
            <person name="Solano J."/>
            <person name="Bargiela R."/>
            <person name="Golyshina O.V."/>
            <person name="Manteca A."/>
            <person name="Ramos J.L."/>
            <person name="Gallego J.R."/>
            <person name="Llorente I."/>
            <person name="Martins Dos Santos V.A."/>
            <person name="Jensen O.N."/>
            <person name="Pelaez A.I."/>
            <person name="Sanchez J."/>
            <person name="Ferrer M."/>
        </authorList>
    </citation>
    <scope>NUCLEOTIDE SEQUENCE</scope>
</reference>
<comment type="caution">
    <text evidence="5">The sequence shown here is derived from an EMBL/GenBank/DDBJ whole genome shotgun (WGS) entry which is preliminary data.</text>
</comment>
<evidence type="ECO:0000313" key="5">
    <source>
        <dbReference type="EMBL" id="EQD70466.1"/>
    </source>
</evidence>
<dbReference type="SUPFAM" id="SSF75217">
    <property type="entry name" value="alpha/beta knot"/>
    <property type="match status" value="1"/>
</dbReference>
<keyword evidence="2 5" id="KW-0808">Transferase</keyword>
<dbReference type="CDD" id="cd18081">
    <property type="entry name" value="RlmH-like"/>
    <property type="match status" value="1"/>
</dbReference>
<evidence type="ECO:0000256" key="4">
    <source>
        <dbReference type="ARBA" id="ARBA00038303"/>
    </source>
</evidence>
<keyword evidence="3" id="KW-0949">S-adenosyl-L-methionine</keyword>
<dbReference type="EC" id="2.1.1.-" evidence="5"/>
<dbReference type="PANTHER" id="PTHR33603">
    <property type="entry name" value="METHYLTRANSFERASE"/>
    <property type="match status" value="1"/>
</dbReference>
<dbReference type="PIRSF" id="PIRSF004505">
    <property type="entry name" value="MT_bac"/>
    <property type="match status" value="1"/>
</dbReference>
<gene>
    <name evidence="5" type="ORF">B1A_06276</name>
</gene>